<dbReference type="GO" id="GO:0009898">
    <property type="term" value="C:cytoplasmic side of plasma membrane"/>
    <property type="evidence" value="ECO:0007669"/>
    <property type="project" value="TreeGrafter"/>
</dbReference>
<accession>A0A7L5JPF6</accession>
<evidence type="ECO:0000313" key="1">
    <source>
        <dbReference type="EMBL" id="QKJ27039.1"/>
    </source>
</evidence>
<gene>
    <name evidence="1" type="ORF">ACBT_1128</name>
</gene>
<sequence length="529" mass="61493">MQLSEYQEKLKLSYENNFINESIYELVELFYDLTNLNTISYYKYEYEYNDYFHKFDISSNSSNNATNSKRNFKIILKDKKTIYGYLLINQRIKSNPVLKKLLNKIKKYLKKEKDVQKKLFGNEIPFNIYLFHDEDLELLAQNLKSGLEGLFNVDVTRDISIEKYFDILRVKDTKHIIIFLVNDEKMISKIEEKIKVLNELIIVIGPNSHHTSMYCGKIGIEDYISINEFRAENLKSIILNKKNTLFNKNKSGNKIIAVGGISGGIGSTTISMNIADLISNNLPDKNVLYIDLSTTKAVSNLFLENNPLPQKSIIDLINSNEFNIENNLENGLIKKRENFYCITGIQKHIDKEFLEKDVFIEKLLDYISSSSNYFNFIIIDTGAANASNLKSTIYDIVNEFWLITEMTLPHISKLKTFYSLMKRAGLKDKISFIVNRYDSKNAISVTDVTSILNINSEDKIQFESFKIPNDYNVLGKCWNYCELASKNYPDSLFIRKLDSILQEKNFYKKEQKKESKKSLFSSFFSKDKN</sequence>
<dbReference type="AlphaFoldDB" id="A0A7L5JPF6"/>
<dbReference type="GO" id="GO:0016887">
    <property type="term" value="F:ATP hydrolysis activity"/>
    <property type="evidence" value="ECO:0007669"/>
    <property type="project" value="TreeGrafter"/>
</dbReference>
<dbReference type="Gene3D" id="3.40.50.300">
    <property type="entry name" value="P-loop containing nucleotide triphosphate hydrolases"/>
    <property type="match status" value="1"/>
</dbReference>
<dbReference type="GO" id="GO:0005829">
    <property type="term" value="C:cytosol"/>
    <property type="evidence" value="ECO:0007669"/>
    <property type="project" value="TreeGrafter"/>
</dbReference>
<dbReference type="EMBL" id="CP054051">
    <property type="protein sequence ID" value="QKJ27039.1"/>
    <property type="molecule type" value="Genomic_DNA"/>
</dbReference>
<dbReference type="GO" id="GO:0051782">
    <property type="term" value="P:negative regulation of cell division"/>
    <property type="evidence" value="ECO:0007669"/>
    <property type="project" value="TreeGrafter"/>
</dbReference>
<organism evidence="1 2">
    <name type="scientific">Aliarcobacter cibarius</name>
    <dbReference type="NCBI Taxonomy" id="255507"/>
    <lineage>
        <taxon>Bacteria</taxon>
        <taxon>Pseudomonadati</taxon>
        <taxon>Campylobacterota</taxon>
        <taxon>Epsilonproteobacteria</taxon>
        <taxon>Campylobacterales</taxon>
        <taxon>Arcobacteraceae</taxon>
        <taxon>Aliarcobacter</taxon>
    </lineage>
</organism>
<dbReference type="Proteomes" id="UP000509513">
    <property type="component" value="Chromosome"/>
</dbReference>
<dbReference type="RefSeq" id="WP_024776048.1">
    <property type="nucleotide sequence ID" value="NZ_CP054051.1"/>
</dbReference>
<proteinExistence type="predicted"/>
<dbReference type="GO" id="GO:0005524">
    <property type="term" value="F:ATP binding"/>
    <property type="evidence" value="ECO:0007669"/>
    <property type="project" value="TreeGrafter"/>
</dbReference>
<dbReference type="SUPFAM" id="SSF52540">
    <property type="entry name" value="P-loop containing nucleoside triphosphate hydrolases"/>
    <property type="match status" value="1"/>
</dbReference>
<name>A0A7L5JPF6_9BACT</name>
<dbReference type="PANTHER" id="PTHR43384">
    <property type="entry name" value="SEPTUM SITE-DETERMINING PROTEIN MIND HOMOLOG, CHLOROPLASTIC-RELATED"/>
    <property type="match status" value="1"/>
</dbReference>
<reference evidence="1 2" key="1">
    <citation type="submission" date="2020-05" db="EMBL/GenBank/DDBJ databases">
        <title>Complete genome sequencing of Campylobacter and Arcobacter type strains.</title>
        <authorList>
            <person name="Miller W.G."/>
            <person name="Yee E."/>
        </authorList>
    </citation>
    <scope>NUCLEOTIDE SEQUENCE [LARGE SCALE GENOMIC DNA]</scope>
    <source>
        <strain evidence="1 2">LMG 21996</strain>
    </source>
</reference>
<dbReference type="InterPro" id="IPR050625">
    <property type="entry name" value="ParA/MinD_ATPase"/>
</dbReference>
<dbReference type="PANTHER" id="PTHR43384:SF13">
    <property type="entry name" value="SLR0110 PROTEIN"/>
    <property type="match status" value="1"/>
</dbReference>
<dbReference type="InterPro" id="IPR027417">
    <property type="entry name" value="P-loop_NTPase"/>
</dbReference>
<protein>
    <submittedName>
        <fullName evidence="1">Flp pilus assembly protein, TadZ family ATPase</fullName>
    </submittedName>
</protein>
<dbReference type="KEGG" id="acib:ACBT_1128"/>
<evidence type="ECO:0000313" key="2">
    <source>
        <dbReference type="Proteomes" id="UP000509513"/>
    </source>
</evidence>